<sequence length="394" mass="44654">MLESPADHEEGTNVVDSAINIDGQDEFNEIHVFQCLGTAFDADTGHCRQVYRHLPQRWLDQKCQNQTAKDIINSNLVVVGVRTTLFEEVAGSLAGTVSRMGSFGSVELESDEILLFLSQKAISIVDVQNYSYCSDTALLFLDAKAEVRIGIMMRVAVVEAIRVILNHDQSDELTEIKEKNEKNKDFAKKNGKSKRNVVELCAELEHELHNLENLEDMGRRLDAELRELKNPKRNKVDELNLPYIRREEDYINAIIENAELESTICRLQQEIKAFEYRINELTKDTDDNLPEQGCALASHDGLGSFFDLARPSQTIFSGALQATEVGILLKREKTFVSWCMARGFPAHVRANLARQDFSSQRASLFLKRQTSSLAVKRGNSKVVQNRINLRSFRF</sequence>
<feature type="coiled-coil region" evidence="1">
    <location>
        <begin position="194"/>
        <end position="224"/>
    </location>
</feature>
<evidence type="ECO:0000313" key="2">
    <source>
        <dbReference type="Proteomes" id="UP000492821"/>
    </source>
</evidence>
<dbReference type="Proteomes" id="UP000492821">
    <property type="component" value="Unassembled WGS sequence"/>
</dbReference>
<name>A0A7E4ULI4_PANRE</name>
<keyword evidence="2" id="KW-1185">Reference proteome</keyword>
<reference evidence="2" key="1">
    <citation type="journal article" date="2013" name="Genetics">
        <title>The draft genome and transcriptome of Panagrellus redivivus are shaped by the harsh demands of a free-living lifestyle.</title>
        <authorList>
            <person name="Srinivasan J."/>
            <person name="Dillman A.R."/>
            <person name="Macchietto M.G."/>
            <person name="Heikkinen L."/>
            <person name="Lakso M."/>
            <person name="Fracchia K.M."/>
            <person name="Antoshechkin I."/>
            <person name="Mortazavi A."/>
            <person name="Wong G."/>
            <person name="Sternberg P.W."/>
        </authorList>
    </citation>
    <scope>NUCLEOTIDE SEQUENCE [LARGE SCALE GENOMIC DNA]</scope>
    <source>
        <strain evidence="2">MT8872</strain>
    </source>
</reference>
<dbReference type="AlphaFoldDB" id="A0A7E4ULI4"/>
<reference evidence="3" key="2">
    <citation type="submission" date="2020-10" db="UniProtKB">
        <authorList>
            <consortium name="WormBaseParasite"/>
        </authorList>
    </citation>
    <scope>IDENTIFICATION</scope>
</reference>
<protein>
    <submittedName>
        <fullName evidence="3">Dimer_Tnp_hAT domain-containing protein</fullName>
    </submittedName>
</protein>
<keyword evidence="1" id="KW-0175">Coiled coil</keyword>
<dbReference type="WBParaSite" id="Pan_g10175.t1">
    <property type="protein sequence ID" value="Pan_g10175.t1"/>
    <property type="gene ID" value="Pan_g10175"/>
</dbReference>
<evidence type="ECO:0000256" key="1">
    <source>
        <dbReference type="SAM" id="Coils"/>
    </source>
</evidence>
<evidence type="ECO:0000313" key="3">
    <source>
        <dbReference type="WBParaSite" id="Pan_g10175.t1"/>
    </source>
</evidence>
<proteinExistence type="predicted"/>
<organism evidence="2 3">
    <name type="scientific">Panagrellus redivivus</name>
    <name type="common">Microworm</name>
    <dbReference type="NCBI Taxonomy" id="6233"/>
    <lineage>
        <taxon>Eukaryota</taxon>
        <taxon>Metazoa</taxon>
        <taxon>Ecdysozoa</taxon>
        <taxon>Nematoda</taxon>
        <taxon>Chromadorea</taxon>
        <taxon>Rhabditida</taxon>
        <taxon>Tylenchina</taxon>
        <taxon>Panagrolaimomorpha</taxon>
        <taxon>Panagrolaimoidea</taxon>
        <taxon>Panagrolaimidae</taxon>
        <taxon>Panagrellus</taxon>
    </lineage>
</organism>
<accession>A0A7E4ULI4</accession>